<feature type="domain" description="Endonuclease/exonuclease/phosphatase" evidence="1">
    <location>
        <begin position="21"/>
        <end position="135"/>
    </location>
</feature>
<dbReference type="InterPro" id="IPR005135">
    <property type="entry name" value="Endo/exonuclease/phosphatase"/>
</dbReference>
<organism evidence="2">
    <name type="scientific">Graphocephala atropunctata</name>
    <dbReference type="NCBI Taxonomy" id="36148"/>
    <lineage>
        <taxon>Eukaryota</taxon>
        <taxon>Metazoa</taxon>
        <taxon>Ecdysozoa</taxon>
        <taxon>Arthropoda</taxon>
        <taxon>Hexapoda</taxon>
        <taxon>Insecta</taxon>
        <taxon>Pterygota</taxon>
        <taxon>Neoptera</taxon>
        <taxon>Paraneoptera</taxon>
        <taxon>Hemiptera</taxon>
        <taxon>Auchenorrhyncha</taxon>
        <taxon>Membracoidea</taxon>
        <taxon>Cicadellidae</taxon>
        <taxon>Cicadellinae</taxon>
        <taxon>Cicadellini</taxon>
        <taxon>Graphocephala</taxon>
    </lineage>
</organism>
<sequence>SLRKHFDELCIYLQSLKETYYLIILTEVWIKSGEEDKYQMPGYDMLLQPRPDGQAGGVCVYIESSLRYSYQLILLPTAEVISVVVSVLHNNNNLQLTVFGIYRQCKFTFNQFQSDFENILRRTSNPTIITGDMNLCLLKNNNSSKNYLNLISAFGFKSLIDIPTRVM</sequence>
<dbReference type="InterPro" id="IPR036691">
    <property type="entry name" value="Endo/exonu/phosph_ase_sf"/>
</dbReference>
<dbReference type="GO" id="GO:0003824">
    <property type="term" value="F:catalytic activity"/>
    <property type="evidence" value="ECO:0007669"/>
    <property type="project" value="InterPro"/>
</dbReference>
<feature type="non-terminal residue" evidence="2">
    <location>
        <position position="1"/>
    </location>
</feature>
<protein>
    <recommendedName>
        <fullName evidence="1">Endonuclease/exonuclease/phosphatase domain-containing protein</fullName>
    </recommendedName>
</protein>
<dbReference type="EMBL" id="GEBQ01013034">
    <property type="protein sequence ID" value="JAT26943.1"/>
    <property type="molecule type" value="Transcribed_RNA"/>
</dbReference>
<evidence type="ECO:0000259" key="1">
    <source>
        <dbReference type="Pfam" id="PF03372"/>
    </source>
</evidence>
<gene>
    <name evidence="2" type="ORF">g.5442</name>
</gene>
<dbReference type="PANTHER" id="PTHR33776:SF3">
    <property type="entry name" value="PHD-TYPE DOMAIN-CONTAINING PROTEIN"/>
    <property type="match status" value="1"/>
</dbReference>
<proteinExistence type="predicted"/>
<name>A0A1B6LTE0_9HEMI</name>
<dbReference type="AlphaFoldDB" id="A0A1B6LTE0"/>
<dbReference type="PANTHER" id="PTHR33776">
    <property type="entry name" value="ENDO/EXONUCLEASE/PHOSPHATASE DOMAIN-CONTAINING PROTEIN"/>
    <property type="match status" value="1"/>
</dbReference>
<feature type="non-terminal residue" evidence="2">
    <location>
        <position position="167"/>
    </location>
</feature>
<dbReference type="Pfam" id="PF03372">
    <property type="entry name" value="Exo_endo_phos"/>
    <property type="match status" value="1"/>
</dbReference>
<accession>A0A1B6LTE0</accession>
<dbReference type="SUPFAM" id="SSF56219">
    <property type="entry name" value="DNase I-like"/>
    <property type="match status" value="1"/>
</dbReference>
<dbReference type="Gene3D" id="3.60.10.10">
    <property type="entry name" value="Endonuclease/exonuclease/phosphatase"/>
    <property type="match status" value="1"/>
</dbReference>
<reference evidence="2" key="1">
    <citation type="submission" date="2015-11" db="EMBL/GenBank/DDBJ databases">
        <title>De novo transcriptome assembly of four potential Pierce s Disease insect vectors from Arizona vineyards.</title>
        <authorList>
            <person name="Tassone E.E."/>
        </authorList>
    </citation>
    <scope>NUCLEOTIDE SEQUENCE</scope>
</reference>
<evidence type="ECO:0000313" key="2">
    <source>
        <dbReference type="EMBL" id="JAT26943.1"/>
    </source>
</evidence>